<evidence type="ECO:0000256" key="6">
    <source>
        <dbReference type="ARBA" id="ARBA00022989"/>
    </source>
</evidence>
<accession>A0A7S4GQQ8</accession>
<dbReference type="InterPro" id="IPR000727">
    <property type="entry name" value="T_SNARE_dom"/>
</dbReference>
<gene>
    <name evidence="13" type="ORF">OMAR00294_LOCUS2767</name>
</gene>
<dbReference type="InterPro" id="IPR010989">
    <property type="entry name" value="SNARE"/>
</dbReference>
<proteinExistence type="inferred from homology"/>
<dbReference type="GO" id="GO:0005484">
    <property type="term" value="F:SNAP receptor activity"/>
    <property type="evidence" value="ECO:0007669"/>
    <property type="project" value="InterPro"/>
</dbReference>
<keyword evidence="8" id="KW-0175">Coiled coil</keyword>
<reference evidence="13" key="1">
    <citation type="submission" date="2021-01" db="EMBL/GenBank/DDBJ databases">
        <authorList>
            <person name="Corre E."/>
            <person name="Pelletier E."/>
            <person name="Niang G."/>
            <person name="Scheremetjew M."/>
            <person name="Finn R."/>
            <person name="Kale V."/>
            <person name="Holt S."/>
            <person name="Cochrane G."/>
            <person name="Meng A."/>
            <person name="Brown T."/>
            <person name="Cohen L."/>
        </authorList>
    </citation>
    <scope>NUCLEOTIDE SEQUENCE</scope>
    <source>
        <strain evidence="13">LB1974</strain>
    </source>
</reference>
<feature type="region of interest" description="Disordered" evidence="10">
    <location>
        <begin position="1"/>
        <end position="20"/>
    </location>
</feature>
<keyword evidence="7" id="KW-0333">Golgi apparatus</keyword>
<dbReference type="SMART" id="SM00397">
    <property type="entry name" value="t_SNARE"/>
    <property type="match status" value="1"/>
</dbReference>
<dbReference type="InterPro" id="IPR045242">
    <property type="entry name" value="Syntaxin"/>
</dbReference>
<dbReference type="PANTHER" id="PTHR19957:SF83">
    <property type="entry name" value="SYNTAXIN-16"/>
    <property type="match status" value="1"/>
</dbReference>
<dbReference type="GO" id="GO:0000139">
    <property type="term" value="C:Golgi membrane"/>
    <property type="evidence" value="ECO:0007669"/>
    <property type="project" value="UniProtKB-SubCell"/>
</dbReference>
<evidence type="ECO:0000256" key="11">
    <source>
        <dbReference type="SAM" id="Phobius"/>
    </source>
</evidence>
<comment type="subcellular location">
    <subcellularLocation>
        <location evidence="1">Golgi apparatus membrane</location>
        <topology evidence="1">Single-pass type IV membrane protein</topology>
    </subcellularLocation>
</comment>
<protein>
    <recommendedName>
        <fullName evidence="12">t-SNARE coiled-coil homology domain-containing protein</fullName>
    </recommendedName>
</protein>
<keyword evidence="9 11" id="KW-0472">Membrane</keyword>
<name>A0A7S4GQQ8_OXYMA</name>
<dbReference type="GO" id="GO:0031201">
    <property type="term" value="C:SNARE complex"/>
    <property type="evidence" value="ECO:0007669"/>
    <property type="project" value="TreeGrafter"/>
</dbReference>
<dbReference type="GO" id="GO:0000149">
    <property type="term" value="F:SNARE binding"/>
    <property type="evidence" value="ECO:0007669"/>
    <property type="project" value="TreeGrafter"/>
</dbReference>
<dbReference type="PROSITE" id="PS00914">
    <property type="entry name" value="SYNTAXIN"/>
    <property type="match status" value="1"/>
</dbReference>
<sequence length="321" mass="36251">MQQRPGIQSGRGRGDLVLPYRDHTQSFLKRRVSHRQKKRPPTANRSYTGKQSEGSESLLYNAHEHSDVDGVDIELQALPIADKPTSLFDFVEQLKSDLKTIADLIPQLAKLQRNRLKRVFDESGEGQINSVSAQLDVLFRQCEQNVKRLQAFDVPASGLSKNDATVRLNVQRTLATRLQSLSGLYRQQQKHFMGELKKRSAAGEVQSSCTDTGFNDSQMHEMEVMETSAEDRAAEIQRIAKSITELHTLFKEMSVLVIDQGSLLDRVDYNIEHCVDQVAMANQQLKKAEQASSSRRGNCCIAILLLGIFLNLLWLVVRWTT</sequence>
<keyword evidence="5" id="KW-0653">Protein transport</keyword>
<feature type="transmembrane region" description="Helical" evidence="11">
    <location>
        <begin position="297"/>
        <end position="317"/>
    </location>
</feature>
<keyword evidence="6 11" id="KW-1133">Transmembrane helix</keyword>
<evidence type="ECO:0000256" key="5">
    <source>
        <dbReference type="ARBA" id="ARBA00022927"/>
    </source>
</evidence>
<dbReference type="GO" id="GO:0006886">
    <property type="term" value="P:intracellular protein transport"/>
    <property type="evidence" value="ECO:0007669"/>
    <property type="project" value="InterPro"/>
</dbReference>
<evidence type="ECO:0000256" key="1">
    <source>
        <dbReference type="ARBA" id="ARBA00004409"/>
    </source>
</evidence>
<keyword evidence="4 11" id="KW-0812">Transmembrane</keyword>
<feature type="region of interest" description="Disordered" evidence="10">
    <location>
        <begin position="27"/>
        <end position="54"/>
    </location>
</feature>
<feature type="compositionally biased region" description="Polar residues" evidence="10">
    <location>
        <begin position="43"/>
        <end position="54"/>
    </location>
</feature>
<dbReference type="GO" id="GO:0006906">
    <property type="term" value="P:vesicle fusion"/>
    <property type="evidence" value="ECO:0007669"/>
    <property type="project" value="TreeGrafter"/>
</dbReference>
<dbReference type="AlphaFoldDB" id="A0A7S4GQQ8"/>
<feature type="domain" description="T-SNARE coiled-coil homology" evidence="12">
    <location>
        <begin position="226"/>
        <end position="288"/>
    </location>
</feature>
<evidence type="ECO:0000256" key="2">
    <source>
        <dbReference type="ARBA" id="ARBA00009063"/>
    </source>
</evidence>
<evidence type="ECO:0000256" key="4">
    <source>
        <dbReference type="ARBA" id="ARBA00022692"/>
    </source>
</evidence>
<evidence type="ECO:0000256" key="7">
    <source>
        <dbReference type="ARBA" id="ARBA00023034"/>
    </source>
</evidence>
<evidence type="ECO:0000256" key="8">
    <source>
        <dbReference type="ARBA" id="ARBA00023054"/>
    </source>
</evidence>
<evidence type="ECO:0000256" key="9">
    <source>
        <dbReference type="ARBA" id="ARBA00023136"/>
    </source>
</evidence>
<evidence type="ECO:0000259" key="12">
    <source>
        <dbReference type="PROSITE" id="PS50192"/>
    </source>
</evidence>
<dbReference type="CDD" id="cd15845">
    <property type="entry name" value="SNARE_syntaxin16"/>
    <property type="match status" value="1"/>
</dbReference>
<dbReference type="Gene3D" id="1.20.5.110">
    <property type="match status" value="1"/>
</dbReference>
<feature type="compositionally biased region" description="Basic residues" evidence="10">
    <location>
        <begin position="28"/>
        <end position="40"/>
    </location>
</feature>
<dbReference type="EMBL" id="HBJB01003400">
    <property type="protein sequence ID" value="CAE0843823.1"/>
    <property type="molecule type" value="Transcribed_RNA"/>
</dbReference>
<evidence type="ECO:0000256" key="3">
    <source>
        <dbReference type="ARBA" id="ARBA00022448"/>
    </source>
</evidence>
<evidence type="ECO:0000313" key="13">
    <source>
        <dbReference type="EMBL" id="CAE0843823.1"/>
    </source>
</evidence>
<dbReference type="PANTHER" id="PTHR19957">
    <property type="entry name" value="SYNTAXIN"/>
    <property type="match status" value="1"/>
</dbReference>
<dbReference type="InterPro" id="IPR006012">
    <property type="entry name" value="Syntaxin/epimorphin_CS"/>
</dbReference>
<dbReference type="SUPFAM" id="SSF47661">
    <property type="entry name" value="t-snare proteins"/>
    <property type="match status" value="1"/>
</dbReference>
<comment type="similarity">
    <text evidence="2">Belongs to the syntaxin family.</text>
</comment>
<evidence type="ECO:0000256" key="10">
    <source>
        <dbReference type="SAM" id="MobiDB-lite"/>
    </source>
</evidence>
<dbReference type="PROSITE" id="PS50192">
    <property type="entry name" value="T_SNARE"/>
    <property type="match status" value="1"/>
</dbReference>
<organism evidence="13">
    <name type="scientific">Oxyrrhis marina</name>
    <name type="common">Dinoflagellate</name>
    <dbReference type="NCBI Taxonomy" id="2969"/>
    <lineage>
        <taxon>Eukaryota</taxon>
        <taxon>Sar</taxon>
        <taxon>Alveolata</taxon>
        <taxon>Dinophyceae</taxon>
        <taxon>Oxyrrhinales</taxon>
        <taxon>Oxyrrhinaceae</taxon>
        <taxon>Oxyrrhis</taxon>
    </lineage>
</organism>
<dbReference type="GO" id="GO:0048278">
    <property type="term" value="P:vesicle docking"/>
    <property type="evidence" value="ECO:0007669"/>
    <property type="project" value="TreeGrafter"/>
</dbReference>
<dbReference type="Gene3D" id="1.20.58.70">
    <property type="match status" value="1"/>
</dbReference>
<keyword evidence="3" id="KW-0813">Transport</keyword>
<dbReference type="Pfam" id="PF05739">
    <property type="entry name" value="SNARE"/>
    <property type="match status" value="1"/>
</dbReference>